<keyword evidence="2" id="KW-1185">Reference proteome</keyword>
<accession>A0AAD6TNK7</accession>
<dbReference type="Proteomes" id="UP001222325">
    <property type="component" value="Unassembled WGS sequence"/>
</dbReference>
<reference evidence="1" key="1">
    <citation type="submission" date="2023-03" db="EMBL/GenBank/DDBJ databases">
        <title>Massive genome expansion in bonnet fungi (Mycena s.s.) driven by repeated elements and novel gene families across ecological guilds.</title>
        <authorList>
            <consortium name="Lawrence Berkeley National Laboratory"/>
            <person name="Harder C.B."/>
            <person name="Miyauchi S."/>
            <person name="Viragh M."/>
            <person name="Kuo A."/>
            <person name="Thoen E."/>
            <person name="Andreopoulos B."/>
            <person name="Lu D."/>
            <person name="Skrede I."/>
            <person name="Drula E."/>
            <person name="Henrissat B."/>
            <person name="Morin E."/>
            <person name="Kohler A."/>
            <person name="Barry K."/>
            <person name="LaButti K."/>
            <person name="Morin E."/>
            <person name="Salamov A."/>
            <person name="Lipzen A."/>
            <person name="Mereny Z."/>
            <person name="Hegedus B."/>
            <person name="Baldrian P."/>
            <person name="Stursova M."/>
            <person name="Weitz H."/>
            <person name="Taylor A."/>
            <person name="Grigoriev I.V."/>
            <person name="Nagy L.G."/>
            <person name="Martin F."/>
            <person name="Kauserud H."/>
        </authorList>
    </citation>
    <scope>NUCLEOTIDE SEQUENCE</scope>
    <source>
        <strain evidence="1">CBHHK173m</strain>
    </source>
</reference>
<dbReference type="AlphaFoldDB" id="A0AAD6TNK7"/>
<gene>
    <name evidence="1" type="ORF">B0H15DRAFT_870942</name>
</gene>
<evidence type="ECO:0000313" key="2">
    <source>
        <dbReference type="Proteomes" id="UP001222325"/>
    </source>
</evidence>
<protein>
    <submittedName>
        <fullName evidence="1">Uncharacterized protein</fullName>
    </submittedName>
</protein>
<organism evidence="1 2">
    <name type="scientific">Mycena belliarum</name>
    <dbReference type="NCBI Taxonomy" id="1033014"/>
    <lineage>
        <taxon>Eukaryota</taxon>
        <taxon>Fungi</taxon>
        <taxon>Dikarya</taxon>
        <taxon>Basidiomycota</taxon>
        <taxon>Agaricomycotina</taxon>
        <taxon>Agaricomycetes</taxon>
        <taxon>Agaricomycetidae</taxon>
        <taxon>Agaricales</taxon>
        <taxon>Marasmiineae</taxon>
        <taxon>Mycenaceae</taxon>
        <taxon>Mycena</taxon>
    </lineage>
</organism>
<sequence length="273" mass="30011">MDPPMNDDIPLVGPKSILQQAAPFIPDTSQSPAEHAAWLREMAAIKLGIQPRSPAPVLTSHPAERDLRAQIAAIGTHSGATPPFLAALHSFAKEMNPLFSVHEKPIMFTRRKQLTGAEFESFGSMSSFANLRPANCNMSLALVILWTKSPPPITHPQEFINQDFSAVVMVIIHPEANTPKGNVVNSGRALLVADPNIAHEHNNQPFSPRLTTFLKCDRLPSNQFLSLPRPERSTQGTCLTLALEWMLEMVVQGFLVSRDSSGTVVSVDHYRKL</sequence>
<comment type="caution">
    <text evidence="1">The sequence shown here is derived from an EMBL/GenBank/DDBJ whole genome shotgun (WGS) entry which is preliminary data.</text>
</comment>
<proteinExistence type="predicted"/>
<evidence type="ECO:0000313" key="1">
    <source>
        <dbReference type="EMBL" id="KAJ7070258.1"/>
    </source>
</evidence>
<name>A0AAD6TNK7_9AGAR</name>
<dbReference type="EMBL" id="JARJCN010000134">
    <property type="protein sequence ID" value="KAJ7070258.1"/>
    <property type="molecule type" value="Genomic_DNA"/>
</dbReference>